<reference evidence="7" key="1">
    <citation type="submission" date="2022-11" db="EMBL/GenBank/DDBJ databases">
        <title>Biodiversity and phylogenetic relationships of bacteria.</title>
        <authorList>
            <person name="Machado R.A.R."/>
            <person name="Bhat A."/>
            <person name="Loulou A."/>
            <person name="Kallel S."/>
        </authorList>
    </citation>
    <scope>NUCLEOTIDE SEQUENCE</scope>
    <source>
        <strain evidence="7">K-TC2</strain>
    </source>
</reference>
<dbReference type="Proteomes" id="UP001144805">
    <property type="component" value="Unassembled WGS sequence"/>
</dbReference>
<evidence type="ECO:0000313" key="7">
    <source>
        <dbReference type="EMBL" id="MCX5569097.1"/>
    </source>
</evidence>
<dbReference type="GO" id="GO:0005886">
    <property type="term" value="C:plasma membrane"/>
    <property type="evidence" value="ECO:0007669"/>
    <property type="project" value="UniProtKB-SubCell"/>
</dbReference>
<dbReference type="PROSITE" id="PS50928">
    <property type="entry name" value="ABC_TM1"/>
    <property type="match status" value="1"/>
</dbReference>
<dbReference type="SUPFAM" id="SSF161098">
    <property type="entry name" value="MetI-like"/>
    <property type="match status" value="1"/>
</dbReference>
<feature type="transmembrane region" description="Helical" evidence="5">
    <location>
        <begin position="64"/>
        <end position="85"/>
    </location>
</feature>
<feature type="transmembrane region" description="Helical" evidence="5">
    <location>
        <begin position="255"/>
        <end position="276"/>
    </location>
</feature>
<dbReference type="RefSeq" id="WP_266338048.1">
    <property type="nucleotide sequence ID" value="NZ_JAPKNK010000002.1"/>
</dbReference>
<feature type="domain" description="ABC transmembrane type-1" evidence="6">
    <location>
        <begin position="60"/>
        <end position="276"/>
    </location>
</feature>
<keyword evidence="3 5" id="KW-1133">Transmembrane helix</keyword>
<keyword evidence="8" id="KW-1185">Reference proteome</keyword>
<comment type="similarity">
    <text evidence="5">Belongs to the binding-protein-dependent transport system permease family.</text>
</comment>
<dbReference type="InterPro" id="IPR052730">
    <property type="entry name" value="Sugar_ABC_transporter"/>
</dbReference>
<evidence type="ECO:0000259" key="6">
    <source>
        <dbReference type="PROSITE" id="PS50928"/>
    </source>
</evidence>
<feature type="transmembrane region" description="Helical" evidence="5">
    <location>
        <begin position="191"/>
        <end position="210"/>
    </location>
</feature>
<sequence>MLLLVAPAALVLVCFQIIPIFIGMNASFRDWSLVNPAKTWIGLKHYKDVLSDPVFLHTVLPNTFLLMVSSVVLSLASGLGLALLLNKPFLGRPVVRTVILLPLTVAPVITATMIRWSFNDQFGVITTLLNVLGFPEVGWLSDKWPSFSLIILTDVWIWAPWFTIIILAALQGLPKEPFEAAQIDASGPWKTFTHITLPMLKPVIIVCVLIRSIDAFRTFDQVWILTGGGPARETEVFSVYAYVEAFVHLDYGKGAAAAGLGALIMLVVGIGLYKLVNRLMEVSR</sequence>
<dbReference type="PANTHER" id="PTHR43759:SF1">
    <property type="entry name" value="GLUCOSE IMPORT SYSTEM PERMEASE PROTEIN GLCT"/>
    <property type="match status" value="1"/>
</dbReference>
<accession>A0A9X3E0D7</accession>
<feature type="transmembrane region" description="Helical" evidence="5">
    <location>
        <begin position="97"/>
        <end position="116"/>
    </location>
</feature>
<evidence type="ECO:0000313" key="8">
    <source>
        <dbReference type="Proteomes" id="UP001144805"/>
    </source>
</evidence>
<dbReference type="PANTHER" id="PTHR43759">
    <property type="entry name" value="TREHALOSE TRANSPORT SYSTEM PERMEASE PROTEIN SUGA"/>
    <property type="match status" value="1"/>
</dbReference>
<comment type="subcellular location">
    <subcellularLocation>
        <location evidence="1 5">Cell membrane</location>
        <topology evidence="1 5">Multi-pass membrane protein</topology>
    </subcellularLocation>
</comment>
<dbReference type="InterPro" id="IPR000515">
    <property type="entry name" value="MetI-like"/>
</dbReference>
<feature type="transmembrane region" description="Helical" evidence="5">
    <location>
        <begin position="147"/>
        <end position="171"/>
    </location>
</feature>
<evidence type="ECO:0000256" key="4">
    <source>
        <dbReference type="ARBA" id="ARBA00023136"/>
    </source>
</evidence>
<dbReference type="CDD" id="cd06261">
    <property type="entry name" value="TM_PBP2"/>
    <property type="match status" value="1"/>
</dbReference>
<gene>
    <name evidence="7" type="ORF">OSH07_07810</name>
</gene>
<dbReference type="GO" id="GO:0055085">
    <property type="term" value="P:transmembrane transport"/>
    <property type="evidence" value="ECO:0007669"/>
    <property type="project" value="InterPro"/>
</dbReference>
<keyword evidence="5" id="KW-0813">Transport</keyword>
<evidence type="ECO:0000256" key="2">
    <source>
        <dbReference type="ARBA" id="ARBA00022692"/>
    </source>
</evidence>
<dbReference type="EMBL" id="JAPKNK010000002">
    <property type="protein sequence ID" value="MCX5569097.1"/>
    <property type="molecule type" value="Genomic_DNA"/>
</dbReference>
<evidence type="ECO:0000256" key="3">
    <source>
        <dbReference type="ARBA" id="ARBA00022989"/>
    </source>
</evidence>
<dbReference type="Gene3D" id="1.10.3720.10">
    <property type="entry name" value="MetI-like"/>
    <property type="match status" value="1"/>
</dbReference>
<name>A0A9X3E0D7_9HYPH</name>
<evidence type="ECO:0000256" key="1">
    <source>
        <dbReference type="ARBA" id="ARBA00004651"/>
    </source>
</evidence>
<dbReference type="InterPro" id="IPR035906">
    <property type="entry name" value="MetI-like_sf"/>
</dbReference>
<dbReference type="Pfam" id="PF00528">
    <property type="entry name" value="BPD_transp_1"/>
    <property type="match status" value="1"/>
</dbReference>
<keyword evidence="2 5" id="KW-0812">Transmembrane</keyword>
<proteinExistence type="inferred from homology"/>
<organism evidence="7 8">
    <name type="scientific">Kaistia nematophila</name>
    <dbReference type="NCBI Taxonomy" id="2994654"/>
    <lineage>
        <taxon>Bacteria</taxon>
        <taxon>Pseudomonadati</taxon>
        <taxon>Pseudomonadota</taxon>
        <taxon>Alphaproteobacteria</taxon>
        <taxon>Hyphomicrobiales</taxon>
        <taxon>Kaistiaceae</taxon>
        <taxon>Kaistia</taxon>
    </lineage>
</organism>
<comment type="caution">
    <text evidence="7">The sequence shown here is derived from an EMBL/GenBank/DDBJ whole genome shotgun (WGS) entry which is preliminary data.</text>
</comment>
<protein>
    <submittedName>
        <fullName evidence="7">Sugar ABC transporter permease</fullName>
    </submittedName>
</protein>
<evidence type="ECO:0000256" key="5">
    <source>
        <dbReference type="RuleBase" id="RU363032"/>
    </source>
</evidence>
<dbReference type="AlphaFoldDB" id="A0A9X3E0D7"/>
<keyword evidence="4 5" id="KW-0472">Membrane</keyword>